<comment type="caution">
    <text evidence="1">The sequence shown here is derived from an EMBL/GenBank/DDBJ whole genome shotgun (WGS) entry which is preliminary data.</text>
</comment>
<evidence type="ECO:0000313" key="1">
    <source>
        <dbReference type="EMBL" id="KAH3810855.1"/>
    </source>
</evidence>
<name>A0A9D4G962_DREPO</name>
<evidence type="ECO:0000313" key="2">
    <source>
        <dbReference type="Proteomes" id="UP000828390"/>
    </source>
</evidence>
<protein>
    <submittedName>
        <fullName evidence="1">Uncharacterized protein</fullName>
    </submittedName>
</protein>
<dbReference type="Proteomes" id="UP000828390">
    <property type="component" value="Unassembled WGS sequence"/>
</dbReference>
<dbReference type="AlphaFoldDB" id="A0A9D4G962"/>
<accession>A0A9D4G962</accession>
<keyword evidence="2" id="KW-1185">Reference proteome</keyword>
<reference evidence="1" key="2">
    <citation type="submission" date="2020-11" db="EMBL/GenBank/DDBJ databases">
        <authorList>
            <person name="McCartney M.A."/>
            <person name="Auch B."/>
            <person name="Kono T."/>
            <person name="Mallez S."/>
            <person name="Becker A."/>
            <person name="Gohl D.M."/>
            <person name="Silverstein K.A.T."/>
            <person name="Koren S."/>
            <person name="Bechman K.B."/>
            <person name="Herman A."/>
            <person name="Abrahante J.E."/>
            <person name="Garbe J."/>
        </authorList>
    </citation>
    <scope>NUCLEOTIDE SEQUENCE</scope>
    <source>
        <strain evidence="1">Duluth1</strain>
        <tissue evidence="1">Whole animal</tissue>
    </source>
</reference>
<reference evidence="1" key="1">
    <citation type="journal article" date="2019" name="bioRxiv">
        <title>The Genome of the Zebra Mussel, Dreissena polymorpha: A Resource for Invasive Species Research.</title>
        <authorList>
            <person name="McCartney M.A."/>
            <person name="Auch B."/>
            <person name="Kono T."/>
            <person name="Mallez S."/>
            <person name="Zhang Y."/>
            <person name="Obille A."/>
            <person name="Becker A."/>
            <person name="Abrahante J.E."/>
            <person name="Garbe J."/>
            <person name="Badalamenti J.P."/>
            <person name="Herman A."/>
            <person name="Mangelson H."/>
            <person name="Liachko I."/>
            <person name="Sullivan S."/>
            <person name="Sone E.D."/>
            <person name="Koren S."/>
            <person name="Silverstein K.A.T."/>
            <person name="Beckman K.B."/>
            <person name="Gohl D.M."/>
        </authorList>
    </citation>
    <scope>NUCLEOTIDE SEQUENCE</scope>
    <source>
        <strain evidence="1">Duluth1</strain>
        <tissue evidence="1">Whole animal</tissue>
    </source>
</reference>
<proteinExistence type="predicted"/>
<dbReference type="EMBL" id="JAIWYP010000006">
    <property type="protein sequence ID" value="KAH3810855.1"/>
    <property type="molecule type" value="Genomic_DNA"/>
</dbReference>
<gene>
    <name evidence="1" type="ORF">DPMN_139253</name>
</gene>
<sequence>MLSTGFASSGSEFQAEIVEGKKEVWYKEVLDRTPSKWDELRNDLVDRSPTDCGVSEDKYSGLRPLTIFKQRMSLCFDLLVPRVSQQTSLKSNLEDTSLEQPEAITHFFHTSYNYPIQHRHIRALVE</sequence>
<organism evidence="1 2">
    <name type="scientific">Dreissena polymorpha</name>
    <name type="common">Zebra mussel</name>
    <name type="synonym">Mytilus polymorpha</name>
    <dbReference type="NCBI Taxonomy" id="45954"/>
    <lineage>
        <taxon>Eukaryota</taxon>
        <taxon>Metazoa</taxon>
        <taxon>Spiralia</taxon>
        <taxon>Lophotrochozoa</taxon>
        <taxon>Mollusca</taxon>
        <taxon>Bivalvia</taxon>
        <taxon>Autobranchia</taxon>
        <taxon>Heteroconchia</taxon>
        <taxon>Euheterodonta</taxon>
        <taxon>Imparidentia</taxon>
        <taxon>Neoheterodontei</taxon>
        <taxon>Myida</taxon>
        <taxon>Dreissenoidea</taxon>
        <taxon>Dreissenidae</taxon>
        <taxon>Dreissena</taxon>
    </lineage>
</organism>